<evidence type="ECO:0000313" key="10">
    <source>
        <dbReference type="EMBL" id="CAG9322639.1"/>
    </source>
</evidence>
<evidence type="ECO:0000256" key="7">
    <source>
        <dbReference type="SAM" id="Coils"/>
    </source>
</evidence>
<protein>
    <recommendedName>
        <fullName evidence="12">Vps53 N-terminal domain-containing protein</fullName>
    </recommendedName>
</protein>
<dbReference type="GO" id="GO:0000938">
    <property type="term" value="C:GARP complex"/>
    <property type="evidence" value="ECO:0007669"/>
    <property type="project" value="InterPro"/>
</dbReference>
<dbReference type="Pfam" id="PF16854">
    <property type="entry name" value="VPS53_C"/>
    <property type="match status" value="1"/>
</dbReference>
<keyword evidence="11" id="KW-1185">Reference proteome</keyword>
<evidence type="ECO:0000256" key="2">
    <source>
        <dbReference type="ARBA" id="ARBA00004481"/>
    </source>
</evidence>
<evidence type="ECO:0000256" key="6">
    <source>
        <dbReference type="ARBA" id="ARBA00023136"/>
    </source>
</evidence>
<keyword evidence="4" id="KW-0967">Endosome</keyword>
<evidence type="ECO:0000256" key="1">
    <source>
        <dbReference type="ARBA" id="ARBA00004150"/>
    </source>
</evidence>
<dbReference type="PANTHER" id="PTHR12820">
    <property type="entry name" value="VACUOLAR SORTING PROTEIN 53"/>
    <property type="match status" value="1"/>
</dbReference>
<comment type="caution">
    <text evidence="10">The sequence shown here is derived from an EMBL/GenBank/DDBJ whole genome shotgun (WGS) entry which is preliminary data.</text>
</comment>
<dbReference type="InterPro" id="IPR039766">
    <property type="entry name" value="Vps53"/>
</dbReference>
<accession>A0AAU9JGG0</accession>
<keyword evidence="6" id="KW-0472">Membrane</keyword>
<feature type="domain" description="Vps53 C-terminal" evidence="9">
    <location>
        <begin position="618"/>
        <end position="689"/>
    </location>
</feature>
<dbReference type="GO" id="GO:0010008">
    <property type="term" value="C:endosome membrane"/>
    <property type="evidence" value="ECO:0007669"/>
    <property type="project" value="UniProtKB-SubCell"/>
</dbReference>
<dbReference type="Proteomes" id="UP001162131">
    <property type="component" value="Unassembled WGS sequence"/>
</dbReference>
<evidence type="ECO:0000256" key="5">
    <source>
        <dbReference type="ARBA" id="ARBA00023034"/>
    </source>
</evidence>
<keyword evidence="5" id="KW-0333">Golgi apparatus</keyword>
<dbReference type="AlphaFoldDB" id="A0AAU9JGG0"/>
<dbReference type="GO" id="GO:0005829">
    <property type="term" value="C:cytosol"/>
    <property type="evidence" value="ECO:0007669"/>
    <property type="project" value="GOC"/>
</dbReference>
<name>A0AAU9JGG0_9CILI</name>
<reference evidence="10" key="1">
    <citation type="submission" date="2021-09" db="EMBL/GenBank/DDBJ databases">
        <authorList>
            <consortium name="AG Swart"/>
            <person name="Singh M."/>
            <person name="Singh A."/>
            <person name="Seah K."/>
            <person name="Emmerich C."/>
        </authorList>
    </citation>
    <scope>NUCLEOTIDE SEQUENCE</scope>
    <source>
        <strain evidence="10">ATCC30299</strain>
    </source>
</reference>
<dbReference type="GO" id="GO:0042147">
    <property type="term" value="P:retrograde transport, endosome to Golgi"/>
    <property type="evidence" value="ECO:0007669"/>
    <property type="project" value="InterPro"/>
</dbReference>
<proteinExistence type="inferred from homology"/>
<feature type="domain" description="Vps53 N-terminal" evidence="8">
    <location>
        <begin position="21"/>
        <end position="406"/>
    </location>
</feature>
<gene>
    <name evidence="10" type="ORF">BSTOLATCC_MIC31762</name>
</gene>
<evidence type="ECO:0000259" key="8">
    <source>
        <dbReference type="Pfam" id="PF04100"/>
    </source>
</evidence>
<evidence type="ECO:0000313" key="11">
    <source>
        <dbReference type="Proteomes" id="UP001162131"/>
    </source>
</evidence>
<dbReference type="InterPro" id="IPR031745">
    <property type="entry name" value="Vps53_C"/>
</dbReference>
<dbReference type="InterPro" id="IPR007234">
    <property type="entry name" value="Vps53_N"/>
</dbReference>
<evidence type="ECO:0008006" key="12">
    <source>
        <dbReference type="Google" id="ProtNLM"/>
    </source>
</evidence>
<dbReference type="Pfam" id="PF04100">
    <property type="entry name" value="Vps53_N"/>
    <property type="match status" value="1"/>
</dbReference>
<comment type="subcellular location">
    <subcellularLocation>
        <location evidence="2">Endosome membrane</location>
        <topology evidence="2">Peripheral membrane protein</topology>
    </subcellularLocation>
    <subcellularLocation>
        <location evidence="1">Golgi apparatus</location>
        <location evidence="1">trans-Golgi network membrane</location>
        <topology evidence="1">Peripheral membrane protein</topology>
    </subcellularLocation>
</comment>
<evidence type="ECO:0000259" key="9">
    <source>
        <dbReference type="Pfam" id="PF16854"/>
    </source>
</evidence>
<feature type="coiled-coil region" evidence="7">
    <location>
        <begin position="46"/>
        <end position="105"/>
    </location>
</feature>
<sequence>MSKLEQALQELFPSNDPLDAPDFDPVAYINSQFPNEQSLSGIETVQAKLKEEYSNVTSEISQLIREQANLRDSAISELSNSKQTISELQDKILIMKKKAETSEEMVEEICQDIRSLDIAKKNLTKVVSSLKRLGMLTHGIDQLEGVSEKKQYRMAAALLNATTDLFSQFEDCKNSPSLVTLKKRRDHIASELRLQVLEDFREMENVAPEILAEACICADELGEETRADVCDFLCSHFLEPYIKLFQPGEMHAGFENVERRYAWLKRCLRDIKDNHLQNFPSHWGVLSLIAREFCELTKKHFIALLDKGETDTGGLVVALQKTMQFEQEMHKRFAAHVQQPKESEPVILDRALGDYDPYSYSQAPHKAAPTPKFIGVISICFNPYLSKFCEDEENKLTENVEQFLNEDNLTEGTVLPSSIRLFSSIRQTFNKCLSFTTGKILSELCEVFKRILQYYAEKLVQKLPKVDKPVKLAEGEEIMIAFIINTAEYCRNTIVEMETTIRAKLETQYDVEFYPEVNTFLELAGRGVQSLILGIDTKMEPHFVTMTKMNWLLEGVGDKSEYIVKLNEVVLGYSKNIATVLNEDYYVTFLNKLAEMINMKLVTSIYKCKRIGEFGAQQILLDCFELKQKFLTLQAKNSSFSGIVNRLFHKTEGLLKIISSPPERVQENYSSLIDNPNQQDFEKLLTIMGLKKSDHPWESLTKPAKKLFNF</sequence>
<organism evidence="10 11">
    <name type="scientific">Blepharisma stoltei</name>
    <dbReference type="NCBI Taxonomy" id="1481888"/>
    <lineage>
        <taxon>Eukaryota</taxon>
        <taxon>Sar</taxon>
        <taxon>Alveolata</taxon>
        <taxon>Ciliophora</taxon>
        <taxon>Postciliodesmatophora</taxon>
        <taxon>Heterotrichea</taxon>
        <taxon>Heterotrichida</taxon>
        <taxon>Blepharismidae</taxon>
        <taxon>Blepharisma</taxon>
    </lineage>
</organism>
<comment type="similarity">
    <text evidence="3">Belongs to the VPS53 family.</text>
</comment>
<evidence type="ECO:0000256" key="3">
    <source>
        <dbReference type="ARBA" id="ARBA00008628"/>
    </source>
</evidence>
<evidence type="ECO:0000256" key="4">
    <source>
        <dbReference type="ARBA" id="ARBA00022753"/>
    </source>
</evidence>
<keyword evidence="7" id="KW-0175">Coiled coil</keyword>
<dbReference type="PANTHER" id="PTHR12820:SF0">
    <property type="entry name" value="VACUOLAR PROTEIN SORTING-ASSOCIATED PROTEIN 53 HOMOLOG"/>
    <property type="match status" value="1"/>
</dbReference>
<dbReference type="EMBL" id="CAJZBQ010000032">
    <property type="protein sequence ID" value="CAG9322639.1"/>
    <property type="molecule type" value="Genomic_DNA"/>
</dbReference>